<sequence length="365" mass="41554">MFKQVLNKIFGSSDKTTSNRLNLSDSPVRNKAPIYSIPTVSPFQSIQTDSNFDLNVNTNTTSSQQQFTTKNTTSNKKQVASSKYTESHTRQIYIAPHCIRYSNSTLDDTVYRIDDESLSEIATEILESDNSPPKLQIVFYDGRYFAINNSHLQIYKQLQLSGLITHVQADVISLEAIPLALRQHLLQQPCLNNSITNSNDTISDEEFDDMIDVASNNISNSSSSAISSTNGLVEILSADILTPASIEMISKQMLVDETYEFGACENCVDTDDEDIEEVHERNKIDIEDQEEESVNTVLDEKEIIKNIKKDYEWKKYENFCSSSFKMKQDENKENIKKKKVLRRQSSDDKIIHQSEEEVELRNLIS</sequence>
<evidence type="ECO:0000313" key="3">
    <source>
        <dbReference type="Proteomes" id="UP000663879"/>
    </source>
</evidence>
<evidence type="ECO:0000313" key="2">
    <source>
        <dbReference type="EMBL" id="CAF0821748.1"/>
    </source>
</evidence>
<name>A0A813TZX8_9BILA</name>
<proteinExistence type="predicted"/>
<dbReference type="EMBL" id="CAJNOC010000961">
    <property type="protein sequence ID" value="CAF0821748.1"/>
    <property type="molecule type" value="Genomic_DNA"/>
</dbReference>
<dbReference type="Proteomes" id="UP000663879">
    <property type="component" value="Unassembled WGS sequence"/>
</dbReference>
<gene>
    <name evidence="2" type="ORF">OXX778_LOCUS7503</name>
</gene>
<organism evidence="2 3">
    <name type="scientific">Brachionus calyciflorus</name>
    <dbReference type="NCBI Taxonomy" id="104777"/>
    <lineage>
        <taxon>Eukaryota</taxon>
        <taxon>Metazoa</taxon>
        <taxon>Spiralia</taxon>
        <taxon>Gnathifera</taxon>
        <taxon>Rotifera</taxon>
        <taxon>Eurotatoria</taxon>
        <taxon>Monogononta</taxon>
        <taxon>Pseudotrocha</taxon>
        <taxon>Ploima</taxon>
        <taxon>Brachionidae</taxon>
        <taxon>Brachionus</taxon>
    </lineage>
</organism>
<reference evidence="2" key="1">
    <citation type="submission" date="2021-02" db="EMBL/GenBank/DDBJ databases">
        <authorList>
            <person name="Nowell W R."/>
        </authorList>
    </citation>
    <scope>NUCLEOTIDE SEQUENCE</scope>
    <source>
        <strain evidence="2">Ploen Becks lab</strain>
    </source>
</reference>
<keyword evidence="3" id="KW-1185">Reference proteome</keyword>
<dbReference type="AlphaFoldDB" id="A0A813TZX8"/>
<protein>
    <submittedName>
        <fullName evidence="2">Uncharacterized protein</fullName>
    </submittedName>
</protein>
<feature type="region of interest" description="Disordered" evidence="1">
    <location>
        <begin position="61"/>
        <end position="82"/>
    </location>
</feature>
<feature type="compositionally biased region" description="Low complexity" evidence="1">
    <location>
        <begin position="61"/>
        <end position="78"/>
    </location>
</feature>
<dbReference type="OrthoDB" id="415230at2759"/>
<accession>A0A813TZX8</accession>
<evidence type="ECO:0000256" key="1">
    <source>
        <dbReference type="SAM" id="MobiDB-lite"/>
    </source>
</evidence>
<comment type="caution">
    <text evidence="2">The sequence shown here is derived from an EMBL/GenBank/DDBJ whole genome shotgun (WGS) entry which is preliminary data.</text>
</comment>